<dbReference type="SUPFAM" id="SSF50475">
    <property type="entry name" value="FMN-binding split barrel"/>
    <property type="match status" value="1"/>
</dbReference>
<dbReference type="RefSeq" id="WP_285345066.1">
    <property type="nucleotide sequence ID" value="NZ_JASITI010000039.1"/>
</dbReference>
<protein>
    <recommendedName>
        <fullName evidence="4">Pyridoxamine 5-phosphate oxidase</fullName>
    </recommendedName>
</protein>
<keyword evidence="3" id="KW-1185">Reference proteome</keyword>
<evidence type="ECO:0000256" key="1">
    <source>
        <dbReference type="SAM" id="MobiDB-lite"/>
    </source>
</evidence>
<comment type="caution">
    <text evidence="2">The sequence shown here is derived from an EMBL/GenBank/DDBJ whole genome shotgun (WGS) entry which is preliminary data.</text>
</comment>
<proteinExistence type="predicted"/>
<name>A0ABT7H0R3_9ACTN</name>
<evidence type="ECO:0008006" key="4">
    <source>
        <dbReference type="Google" id="ProtNLM"/>
    </source>
</evidence>
<dbReference type="InterPro" id="IPR012349">
    <property type="entry name" value="Split_barrel_FMN-bd"/>
</dbReference>
<evidence type="ECO:0000313" key="2">
    <source>
        <dbReference type="EMBL" id="MDK9499101.1"/>
    </source>
</evidence>
<dbReference type="EMBL" id="JASITI010000039">
    <property type="protein sequence ID" value="MDK9499101.1"/>
    <property type="molecule type" value="Genomic_DNA"/>
</dbReference>
<sequence length="62" mass="6536">MARKMTQEEWRAFGRRPARTPAPSACGGDGSPHTPPICFVPTAGALVFTTGEKAVKGRNPAP</sequence>
<accession>A0ABT7H0R3</accession>
<evidence type="ECO:0000313" key="3">
    <source>
        <dbReference type="Proteomes" id="UP001223390"/>
    </source>
</evidence>
<gene>
    <name evidence="2" type="ORF">QEZ40_004312</name>
</gene>
<dbReference type="Gene3D" id="2.30.110.10">
    <property type="entry name" value="Electron Transport, Fmn-binding Protein, Chain A"/>
    <property type="match status" value="1"/>
</dbReference>
<reference evidence="2 3" key="1">
    <citation type="submission" date="2023-05" db="EMBL/GenBank/DDBJ databases">
        <title>Sequencing and Assembly of Streptomyces sp. NP73.</title>
        <authorList>
            <person name="Konwar A.N."/>
            <person name="Saikia K."/>
            <person name="Thakur D."/>
        </authorList>
    </citation>
    <scope>NUCLEOTIDE SEQUENCE [LARGE SCALE GENOMIC DNA]</scope>
    <source>
        <strain evidence="2 3">NP73</strain>
    </source>
</reference>
<organism evidence="2 3">
    <name type="scientific">Streptomyces katrae</name>
    <dbReference type="NCBI Taxonomy" id="68223"/>
    <lineage>
        <taxon>Bacteria</taxon>
        <taxon>Bacillati</taxon>
        <taxon>Actinomycetota</taxon>
        <taxon>Actinomycetes</taxon>
        <taxon>Kitasatosporales</taxon>
        <taxon>Streptomycetaceae</taxon>
        <taxon>Streptomyces</taxon>
    </lineage>
</organism>
<dbReference type="Proteomes" id="UP001223390">
    <property type="component" value="Unassembled WGS sequence"/>
</dbReference>
<feature type="compositionally biased region" description="Basic and acidic residues" evidence="1">
    <location>
        <begin position="1"/>
        <end position="12"/>
    </location>
</feature>
<feature type="region of interest" description="Disordered" evidence="1">
    <location>
        <begin position="1"/>
        <end position="34"/>
    </location>
</feature>